<evidence type="ECO:0000313" key="1">
    <source>
        <dbReference type="EMBL" id="EDQ84974.1"/>
    </source>
</evidence>
<dbReference type="InParanoid" id="A9VBQ6"/>
<keyword evidence="2" id="KW-1185">Reference proteome</keyword>
<reference evidence="1 2" key="1">
    <citation type="journal article" date="2008" name="Nature">
        <title>The genome of the choanoflagellate Monosiga brevicollis and the origin of metazoans.</title>
        <authorList>
            <consortium name="JGI Sequencing"/>
            <person name="King N."/>
            <person name="Westbrook M.J."/>
            <person name="Young S.L."/>
            <person name="Kuo A."/>
            <person name="Abedin M."/>
            <person name="Chapman J."/>
            <person name="Fairclough S."/>
            <person name="Hellsten U."/>
            <person name="Isogai Y."/>
            <person name="Letunic I."/>
            <person name="Marr M."/>
            <person name="Pincus D."/>
            <person name="Putnam N."/>
            <person name="Rokas A."/>
            <person name="Wright K.J."/>
            <person name="Zuzow R."/>
            <person name="Dirks W."/>
            <person name="Good M."/>
            <person name="Goodstein D."/>
            <person name="Lemons D."/>
            <person name="Li W."/>
            <person name="Lyons J.B."/>
            <person name="Morris A."/>
            <person name="Nichols S."/>
            <person name="Richter D.J."/>
            <person name="Salamov A."/>
            <person name="Bork P."/>
            <person name="Lim W.A."/>
            <person name="Manning G."/>
            <person name="Miller W.T."/>
            <person name="McGinnis W."/>
            <person name="Shapiro H."/>
            <person name="Tjian R."/>
            <person name="Grigoriev I.V."/>
            <person name="Rokhsar D."/>
        </authorList>
    </citation>
    <scope>NUCLEOTIDE SEQUENCE [LARGE SCALE GENOMIC DNA]</scope>
    <source>
        <strain evidence="2">MX1 / ATCC 50154</strain>
    </source>
</reference>
<proteinExistence type="predicted"/>
<dbReference type="Proteomes" id="UP000001357">
    <property type="component" value="Unassembled WGS sequence"/>
</dbReference>
<name>A9VBQ6_MONBE</name>
<dbReference type="RefSeq" id="XP_001750144.1">
    <property type="nucleotide sequence ID" value="XM_001750092.1"/>
</dbReference>
<gene>
    <name evidence="1" type="ORF">MONBRDRAFT_29649</name>
</gene>
<feature type="non-terminal residue" evidence="1">
    <location>
        <position position="134"/>
    </location>
</feature>
<organism evidence="1 2">
    <name type="scientific">Monosiga brevicollis</name>
    <name type="common">Choanoflagellate</name>
    <dbReference type="NCBI Taxonomy" id="81824"/>
    <lineage>
        <taxon>Eukaryota</taxon>
        <taxon>Choanoflagellata</taxon>
        <taxon>Craspedida</taxon>
        <taxon>Salpingoecidae</taxon>
        <taxon>Monosiga</taxon>
    </lineage>
</organism>
<protein>
    <submittedName>
        <fullName evidence="1">Uncharacterized protein</fullName>
    </submittedName>
</protein>
<dbReference type="EMBL" id="CH991578">
    <property type="protein sequence ID" value="EDQ84974.1"/>
    <property type="molecule type" value="Genomic_DNA"/>
</dbReference>
<evidence type="ECO:0000313" key="2">
    <source>
        <dbReference type="Proteomes" id="UP000001357"/>
    </source>
</evidence>
<dbReference type="GeneID" id="5895452"/>
<dbReference type="KEGG" id="mbr:MONBRDRAFT_29649"/>
<accession>A9VBQ6</accession>
<sequence>MVERTAGVDLSNYDEPEVLDYLCEVVPLLIPCQRGKLYSSLQSSIQDLRPFISESTKPLLVIHYKRAQVDTNAAGNEDHGDDDDIPEDEIRVEFEVGYPGSGFTSVMFMKRNPDTALSRDRELPDAFFIHVFAD</sequence>
<dbReference type="AlphaFoldDB" id="A9VBQ6"/>